<evidence type="ECO:0000256" key="3">
    <source>
        <dbReference type="ARBA" id="ARBA00012506"/>
    </source>
</evidence>
<dbReference type="eggNOG" id="COG0639">
    <property type="taxonomic scope" value="Bacteria"/>
</dbReference>
<dbReference type="Pfam" id="PF00149">
    <property type="entry name" value="Metallophos"/>
    <property type="match status" value="1"/>
</dbReference>
<dbReference type="KEGG" id="bpsi:IX83_02185"/>
<evidence type="ECO:0000256" key="7">
    <source>
        <dbReference type="ARBA" id="ARBA00033210"/>
    </source>
</evidence>
<comment type="catalytic activity">
    <reaction evidence="8">
        <text>P(1),P(4)-bis(5'-adenosyl) tetraphosphate + H2O = 2 ADP + 2 H(+)</text>
        <dbReference type="Rhea" id="RHEA:24252"/>
        <dbReference type="ChEBI" id="CHEBI:15377"/>
        <dbReference type="ChEBI" id="CHEBI:15378"/>
        <dbReference type="ChEBI" id="CHEBI:58141"/>
        <dbReference type="ChEBI" id="CHEBI:456216"/>
        <dbReference type="EC" id="3.6.1.41"/>
    </reaction>
</comment>
<evidence type="ECO:0000256" key="8">
    <source>
        <dbReference type="ARBA" id="ARBA00049417"/>
    </source>
</evidence>
<evidence type="ECO:0000259" key="9">
    <source>
        <dbReference type="Pfam" id="PF00149"/>
    </source>
</evidence>
<proteinExistence type="inferred from homology"/>
<dbReference type="RefSeq" id="WP_038498655.1">
    <property type="nucleotide sequence ID" value="NZ_AFWK01000020.1"/>
</dbReference>
<evidence type="ECO:0000313" key="10">
    <source>
        <dbReference type="EMBL" id="AIL32281.1"/>
    </source>
</evidence>
<evidence type="ECO:0000256" key="4">
    <source>
        <dbReference type="ARBA" id="ARBA00022801"/>
    </source>
</evidence>
<name>A0A077DDT2_9BURK</name>
<comment type="function">
    <text evidence="1">Hydrolyzes diadenosine 5',5'''-P1,P4-tetraphosphate to yield ADP.</text>
</comment>
<dbReference type="PIRSF" id="PIRSF000903">
    <property type="entry name" value="B5n-ttraPtase_sm"/>
    <property type="match status" value="1"/>
</dbReference>
<dbReference type="CDD" id="cd07422">
    <property type="entry name" value="MPP_ApaH"/>
    <property type="match status" value="1"/>
</dbReference>
<dbReference type="AlphaFoldDB" id="A0A077DDT2"/>
<evidence type="ECO:0000313" key="11">
    <source>
        <dbReference type="Proteomes" id="UP000028945"/>
    </source>
</evidence>
<feature type="domain" description="Calcineurin-like phosphoesterase" evidence="9">
    <location>
        <begin position="8"/>
        <end position="149"/>
    </location>
</feature>
<dbReference type="EMBL" id="CP009238">
    <property type="protein sequence ID" value="AIL32281.1"/>
    <property type="molecule type" value="Genomic_DNA"/>
</dbReference>
<dbReference type="PANTHER" id="PTHR40942">
    <property type="match status" value="1"/>
</dbReference>
<evidence type="ECO:0000256" key="5">
    <source>
        <dbReference type="ARBA" id="ARBA00031248"/>
    </source>
</evidence>
<dbReference type="NCBIfam" id="TIGR00668">
    <property type="entry name" value="apaH"/>
    <property type="match status" value="1"/>
</dbReference>
<dbReference type="Proteomes" id="UP000028945">
    <property type="component" value="Chromosome"/>
</dbReference>
<dbReference type="SUPFAM" id="SSF56300">
    <property type="entry name" value="Metallo-dependent phosphatases"/>
    <property type="match status" value="1"/>
</dbReference>
<dbReference type="Gene3D" id="3.60.21.10">
    <property type="match status" value="1"/>
</dbReference>
<dbReference type="PANTHER" id="PTHR40942:SF4">
    <property type="entry name" value="CYTOCHROME C5"/>
    <property type="match status" value="1"/>
</dbReference>
<keyword evidence="11" id="KW-1185">Reference proteome</keyword>
<accession>A0A077DDT2</accession>
<comment type="similarity">
    <text evidence="2">Belongs to the Ap4A hydrolase family.</text>
</comment>
<dbReference type="EC" id="3.6.1.41" evidence="3"/>
<reference evidence="10 11" key="1">
    <citation type="journal article" date="2014" name="BMC Genomics">
        <title>A genomic perspective on a new bacterial genus and species from the Alcaligenaceae family, Basilea psittacipulmonis.</title>
        <authorList>
            <person name="Whiteson K.L."/>
            <person name="Hernandez D."/>
            <person name="Lazarevic V."/>
            <person name="Gaia N."/>
            <person name="Farinelli L."/>
            <person name="Francois P."/>
            <person name="Pilo P."/>
            <person name="Frey J."/>
            <person name="Schrenzel J."/>
        </authorList>
    </citation>
    <scope>NUCLEOTIDE SEQUENCE [LARGE SCALE GENOMIC DNA]</scope>
    <source>
        <strain evidence="10 11">DSM 24701</strain>
    </source>
</reference>
<evidence type="ECO:0000256" key="2">
    <source>
        <dbReference type="ARBA" id="ARBA00005419"/>
    </source>
</evidence>
<dbReference type="OrthoDB" id="9807890at2"/>
<keyword evidence="4" id="KW-0378">Hydrolase</keyword>
<dbReference type="STRING" id="1072685.IX83_02185"/>
<sequence length="272" mass="30951">MQNVIPDIWAIGDVQGCGDTLVKLLSQPLISDENTQYWFAGDLINRGPKSLQTLRYIMSLGDKAVCVLGNHDLHLLAVYAGIRTMNKSDTLQEILDAPDVEDIIDWLRSKPLAYYSCGHLMVHAGVMSRWDLETTLRLSNEVSQALQSKKWQKYLKKMYGNEPNQWKESLTGSKRLRVIVNGFTRMRMCNRKGGMEFTYKDSPEKVKDALMPWFDVPGRLTENERIVFGHWSTLGLKITKHLLALDTGCVWGGQLSAVRLKDNRLIQVDYCG</sequence>
<organism evidence="10 11">
    <name type="scientific">Basilea psittacipulmonis DSM 24701</name>
    <dbReference type="NCBI Taxonomy" id="1072685"/>
    <lineage>
        <taxon>Bacteria</taxon>
        <taxon>Pseudomonadati</taxon>
        <taxon>Pseudomonadota</taxon>
        <taxon>Betaproteobacteria</taxon>
        <taxon>Burkholderiales</taxon>
        <taxon>Alcaligenaceae</taxon>
        <taxon>Basilea</taxon>
    </lineage>
</organism>
<dbReference type="InterPro" id="IPR004843">
    <property type="entry name" value="Calcineurin-like_PHP"/>
</dbReference>
<protein>
    <recommendedName>
        <fullName evidence="3">bis(5'-nucleosyl)-tetraphosphatase (symmetrical)</fullName>
        <ecNumber evidence="3">3.6.1.41</ecNumber>
    </recommendedName>
    <alternativeName>
        <fullName evidence="6">Ap4A hydrolase</fullName>
    </alternativeName>
    <alternativeName>
        <fullName evidence="5">Diadenosine 5',5'''-P1,P4-tetraphosphate pyrophosphohydrolase</fullName>
    </alternativeName>
    <alternativeName>
        <fullName evidence="7">Diadenosine tetraphosphatase</fullName>
    </alternativeName>
</protein>
<evidence type="ECO:0000256" key="6">
    <source>
        <dbReference type="ARBA" id="ARBA00032248"/>
    </source>
</evidence>
<dbReference type="HOGENOM" id="CLU_056184_2_0_4"/>
<dbReference type="NCBIfam" id="NF001204">
    <property type="entry name" value="PRK00166.1"/>
    <property type="match status" value="1"/>
</dbReference>
<dbReference type="InterPro" id="IPR029052">
    <property type="entry name" value="Metallo-depent_PP-like"/>
</dbReference>
<dbReference type="GO" id="GO:0008803">
    <property type="term" value="F:bis(5'-nucleosyl)-tetraphosphatase (symmetrical) activity"/>
    <property type="evidence" value="ECO:0007669"/>
    <property type="project" value="UniProtKB-EC"/>
</dbReference>
<evidence type="ECO:0000256" key="1">
    <source>
        <dbReference type="ARBA" id="ARBA00003413"/>
    </source>
</evidence>
<gene>
    <name evidence="10" type="ORF">IX83_02185</name>
</gene>
<dbReference type="InterPro" id="IPR004617">
    <property type="entry name" value="ApaH"/>
</dbReference>